<dbReference type="Proteomes" id="UP000259026">
    <property type="component" value="Segment"/>
</dbReference>
<reference evidence="2 3" key="2">
    <citation type="submission" date="2018-09" db="EMBL/GenBank/DDBJ databases">
        <title>Giant CbK-like Caulobacter bacteriophages have genetically divergent genomes.</title>
        <authorList>
            <person name="Wilson K."/>
            <person name="Ely B."/>
        </authorList>
    </citation>
    <scope>NUCLEOTIDE SEQUENCE [LARGE SCALE GENOMIC DNA]</scope>
</reference>
<dbReference type="InterPro" id="IPR005123">
    <property type="entry name" value="Oxoglu/Fe-dep_dioxygenase_dom"/>
</dbReference>
<dbReference type="InterPro" id="IPR037151">
    <property type="entry name" value="AlkB-like_sf"/>
</dbReference>
<reference evidence="3" key="1">
    <citation type="submission" date="2018-07" db="EMBL/GenBank/DDBJ databases">
        <title>Giant CbK-like Caulobacter bacteriophages have genetically divergent genomes.</title>
        <authorList>
            <person name="Wilson K.M."/>
            <person name="Ely B."/>
        </authorList>
    </citation>
    <scope>NUCLEOTIDE SEQUENCE [LARGE SCALE GENOMIC DNA]</scope>
</reference>
<dbReference type="Gene3D" id="2.60.120.590">
    <property type="entry name" value="Alpha-ketoglutarate-dependent dioxygenase AlkB-like"/>
    <property type="match status" value="1"/>
</dbReference>
<proteinExistence type="predicted"/>
<dbReference type="EMBL" id="MH588545">
    <property type="protein sequence ID" value="AXQ68776.1"/>
    <property type="molecule type" value="Genomic_DNA"/>
</dbReference>
<dbReference type="InterPro" id="IPR027450">
    <property type="entry name" value="AlkB-like"/>
</dbReference>
<name>A0A385EAL2_9CAUD</name>
<accession>A0A385EAL2</accession>
<feature type="domain" description="Fe2OG dioxygenase" evidence="1">
    <location>
        <begin position="100"/>
        <end position="199"/>
    </location>
</feature>
<evidence type="ECO:0000313" key="3">
    <source>
        <dbReference type="Proteomes" id="UP000259026"/>
    </source>
</evidence>
<sequence>MTAPVTYIPNFAPPSFRHTLFTRLRDELAWQRRVMRNVRIVDGQEQVTEQPVPRAEYWTNTFDRPYTYGRGAGIRTYAPQPDHEIIDVLRSLIKVIHGPYLEGCFLNMYENGRDALGWHADDDPGIDHSKPIAVITLGEGRELRYKAQEPGSHPVSVFLESGSLLLMHAGMQQTHYHMIPAVKDYEIDARISLTYRGLIQ</sequence>
<dbReference type="PANTHER" id="PTHR31212:SF4">
    <property type="entry name" value="ALPHA-KETOGLUTARATE-DEPENDENT DIOXYGENASE ALKB HOMOLOG 3"/>
    <property type="match status" value="1"/>
</dbReference>
<evidence type="ECO:0000259" key="1">
    <source>
        <dbReference type="PROSITE" id="PS51471"/>
    </source>
</evidence>
<dbReference type="Pfam" id="PF13532">
    <property type="entry name" value="2OG-FeII_Oxy_2"/>
    <property type="match status" value="1"/>
</dbReference>
<dbReference type="GO" id="GO:0051213">
    <property type="term" value="F:dioxygenase activity"/>
    <property type="evidence" value="ECO:0007669"/>
    <property type="project" value="InterPro"/>
</dbReference>
<keyword evidence="3" id="KW-1185">Reference proteome</keyword>
<dbReference type="InterPro" id="IPR032854">
    <property type="entry name" value="ALKBH3"/>
</dbReference>
<evidence type="ECO:0000313" key="2">
    <source>
        <dbReference type="EMBL" id="AXQ68776.1"/>
    </source>
</evidence>
<dbReference type="SUPFAM" id="SSF51197">
    <property type="entry name" value="Clavaminate synthase-like"/>
    <property type="match status" value="1"/>
</dbReference>
<protein>
    <submittedName>
        <fullName evidence="2">Alkylated DNA repair protein</fullName>
    </submittedName>
</protein>
<dbReference type="PROSITE" id="PS51471">
    <property type="entry name" value="FE2OG_OXY"/>
    <property type="match status" value="1"/>
</dbReference>
<dbReference type="GO" id="GO:0006307">
    <property type="term" value="P:DNA alkylation repair"/>
    <property type="evidence" value="ECO:0007669"/>
    <property type="project" value="InterPro"/>
</dbReference>
<organism evidence="2 3">
    <name type="scientific">Caulobacter phage CcrPW</name>
    <dbReference type="NCBI Taxonomy" id="2283271"/>
    <lineage>
        <taxon>Viruses</taxon>
        <taxon>Duplodnaviria</taxon>
        <taxon>Heunggongvirae</taxon>
        <taxon>Uroviricota</taxon>
        <taxon>Caudoviricetes</taxon>
        <taxon>Jeanschmidtviridae</taxon>
        <taxon>Colossusvirus</taxon>
        <taxon>Colossusvirus PW</taxon>
    </lineage>
</organism>
<dbReference type="PANTHER" id="PTHR31212">
    <property type="entry name" value="ALPHA-KETOGLUTARATE-DEPENDENT DIOXYGENASE ALKB HOMOLOG 3"/>
    <property type="match status" value="1"/>
</dbReference>
<gene>
    <name evidence="2" type="ORF">CcrPW_gp237</name>
</gene>